<dbReference type="NCBIfam" id="NF009150">
    <property type="entry name" value="PRK12497.1-3"/>
    <property type="match status" value="1"/>
</dbReference>
<accession>A0A368N2G6</accession>
<comment type="caution">
    <text evidence="3">The sequence shown here is derived from an EMBL/GenBank/DDBJ whole genome shotgun (WGS) entry which is preliminary data.</text>
</comment>
<dbReference type="Pfam" id="PF02021">
    <property type="entry name" value="UPF0102"/>
    <property type="match status" value="1"/>
</dbReference>
<dbReference type="AlphaFoldDB" id="A0A368N2G6"/>
<gene>
    <name evidence="3" type="ORF">DQ356_04545</name>
</gene>
<organism evidence="3 4">
    <name type="scientific">Chryseobacterium lacus</name>
    <dbReference type="NCBI Taxonomy" id="2058346"/>
    <lineage>
        <taxon>Bacteria</taxon>
        <taxon>Pseudomonadati</taxon>
        <taxon>Bacteroidota</taxon>
        <taxon>Flavobacteriia</taxon>
        <taxon>Flavobacteriales</taxon>
        <taxon>Weeksellaceae</taxon>
        <taxon>Chryseobacterium group</taxon>
        <taxon>Chryseobacterium</taxon>
    </lineage>
</organism>
<dbReference type="EMBL" id="QPIE01000003">
    <property type="protein sequence ID" value="RCU43439.1"/>
    <property type="molecule type" value="Genomic_DNA"/>
</dbReference>
<sequence length="123" mass="14137">MAEHNELGKQAEDKAVEFLQEKGYTVIARNFRWQKAEIDIIAEHLGMIIIVEVKARTNAIFIEPQEAVNKRKMRLLISAADEFLQANNRTEEVRFDIVSVVPQQQGAMKIIHIENAFEPYDAN</sequence>
<proteinExistence type="inferred from homology"/>
<dbReference type="PANTHER" id="PTHR34039">
    <property type="entry name" value="UPF0102 PROTEIN YRAN"/>
    <property type="match status" value="1"/>
</dbReference>
<evidence type="ECO:0000313" key="4">
    <source>
        <dbReference type="Proteomes" id="UP000252172"/>
    </source>
</evidence>
<dbReference type="SUPFAM" id="SSF52980">
    <property type="entry name" value="Restriction endonuclease-like"/>
    <property type="match status" value="1"/>
</dbReference>
<dbReference type="InterPro" id="IPR011856">
    <property type="entry name" value="tRNA_endonuc-like_dom_sf"/>
</dbReference>
<reference evidence="3 4" key="1">
    <citation type="submission" date="2018-07" db="EMBL/GenBank/DDBJ databases">
        <title>Chryseobacterium lacus sp. nov., isolated from lake water.</title>
        <authorList>
            <person name="Li C.-M."/>
        </authorList>
    </citation>
    <scope>NUCLEOTIDE SEQUENCE [LARGE SCALE GENOMIC DNA]</scope>
    <source>
        <strain evidence="3 4">YLOS41</strain>
    </source>
</reference>
<evidence type="ECO:0000313" key="3">
    <source>
        <dbReference type="EMBL" id="RCU43439.1"/>
    </source>
</evidence>
<dbReference type="CDD" id="cd20736">
    <property type="entry name" value="PoNe_Nuclease"/>
    <property type="match status" value="1"/>
</dbReference>
<dbReference type="PANTHER" id="PTHR34039:SF1">
    <property type="entry name" value="UPF0102 PROTEIN YRAN"/>
    <property type="match status" value="1"/>
</dbReference>
<evidence type="ECO:0000256" key="1">
    <source>
        <dbReference type="ARBA" id="ARBA00006738"/>
    </source>
</evidence>
<evidence type="ECO:0000256" key="2">
    <source>
        <dbReference type="HAMAP-Rule" id="MF_00048"/>
    </source>
</evidence>
<dbReference type="RefSeq" id="WP_114303292.1">
    <property type="nucleotide sequence ID" value="NZ_QPIE01000003.1"/>
</dbReference>
<dbReference type="OrthoDB" id="9802516at2"/>
<dbReference type="GO" id="GO:0003676">
    <property type="term" value="F:nucleic acid binding"/>
    <property type="evidence" value="ECO:0007669"/>
    <property type="project" value="InterPro"/>
</dbReference>
<dbReference type="InterPro" id="IPR003509">
    <property type="entry name" value="UPF0102_YraN-like"/>
</dbReference>
<dbReference type="Proteomes" id="UP000252172">
    <property type="component" value="Unassembled WGS sequence"/>
</dbReference>
<keyword evidence="4" id="KW-1185">Reference proteome</keyword>
<comment type="similarity">
    <text evidence="1 2">Belongs to the UPF0102 family.</text>
</comment>
<dbReference type="Gene3D" id="3.40.1350.10">
    <property type="match status" value="1"/>
</dbReference>
<protein>
    <recommendedName>
        <fullName evidence="2">UPF0102 protein DQ356_04545</fullName>
    </recommendedName>
</protein>
<dbReference type="HAMAP" id="MF_00048">
    <property type="entry name" value="UPF0102"/>
    <property type="match status" value="1"/>
</dbReference>
<dbReference type="InterPro" id="IPR011335">
    <property type="entry name" value="Restrct_endonuc-II-like"/>
</dbReference>
<accession>A0A3S0EGJ9</accession>
<name>A0A368N2G6_9FLAO</name>